<evidence type="ECO:0000313" key="6">
    <source>
        <dbReference type="Proteomes" id="UP001146793"/>
    </source>
</evidence>
<name>A0AAV8A703_9EUKA</name>
<dbReference type="GO" id="GO:0007165">
    <property type="term" value="P:signal transduction"/>
    <property type="evidence" value="ECO:0007669"/>
    <property type="project" value="InterPro"/>
</dbReference>
<feature type="coiled-coil region" evidence="2">
    <location>
        <begin position="317"/>
        <end position="428"/>
    </location>
</feature>
<dbReference type="PROSITE" id="PS50238">
    <property type="entry name" value="RHOGAP"/>
    <property type="match status" value="1"/>
</dbReference>
<dbReference type="PANTHER" id="PTHR15228:SF25">
    <property type="entry name" value="F-BAR DOMAIN-CONTAINING PROTEIN"/>
    <property type="match status" value="1"/>
</dbReference>
<proteinExistence type="predicted"/>
<dbReference type="CDD" id="cd00159">
    <property type="entry name" value="RhoGAP"/>
    <property type="match status" value="1"/>
</dbReference>
<dbReference type="Gene3D" id="1.10.555.10">
    <property type="entry name" value="Rho GTPase activation protein"/>
    <property type="match status" value="1"/>
</dbReference>
<keyword evidence="1" id="KW-0343">GTPase activation</keyword>
<accession>A0AAV8A703</accession>
<evidence type="ECO:0000256" key="1">
    <source>
        <dbReference type="ARBA" id="ARBA00022468"/>
    </source>
</evidence>
<feature type="domain" description="Rho-GAP" evidence="3">
    <location>
        <begin position="22"/>
        <end position="205"/>
    </location>
</feature>
<dbReference type="SMART" id="SM00324">
    <property type="entry name" value="RhoGAP"/>
    <property type="match status" value="1"/>
</dbReference>
<dbReference type="EMBL" id="JANTQA010000012">
    <property type="protein sequence ID" value="KAJ3449578.1"/>
    <property type="molecule type" value="Genomic_DNA"/>
</dbReference>
<protein>
    <submittedName>
        <fullName evidence="4">Rho gtpase-activating protein 68f</fullName>
    </submittedName>
</protein>
<dbReference type="Proteomes" id="UP001150062">
    <property type="component" value="Unassembled WGS sequence"/>
</dbReference>
<comment type="caution">
    <text evidence="4">The sequence shown here is derived from an EMBL/GenBank/DDBJ whole genome shotgun (WGS) entry which is preliminary data.</text>
</comment>
<dbReference type="SUPFAM" id="SSF48350">
    <property type="entry name" value="GTPase activation domain, GAP"/>
    <property type="match status" value="1"/>
</dbReference>
<sequence length="559" mass="65932">MSKFSVFKKKSNQYSQRKVFGAQLSSLLPIQPFIQRCLDFIRAKGLNKKGIFRVSPSPVVVQKIIKEVNKGIAVDITRYDPFTAATLIKTYLRDMPEPIIPVPFFKSCLEILESKEEIQLEMLISLLQELPVVNKSLFLQIFDLLSEVIKNSTINKMGADNLAIFFGPAILHPNLDELKPLEAVKLNDKTIKFGTLILNNYHDISVSIDFDEKIGLPFYQSIEYIQENFTYKKENLDGEFKDHLQERKTRMKKIGNNFDMEDLEMVLNSLYQELYFYRSQHQSFEKELRVIIDDLKDETQNMDSNYTKSDKDLKTTIQSSKELYEKYNNLLEQIQEQEKTIKRQRQISQKQEKKKQLIEKEIILIENEFEKEGNQSENFVHQIKNEVSRLETEKINLKEDTKSLEIEKDQLETKYLTIINKIKKIQKNSEFFKKQLDQTTESLENTQSISFLLDKKISIIKLKFLDLIKILKLERDNLNNNYLDNVKKINGIQDHIFQQKIKYQQTILGKNRVQDLFLVSQSNIKELQKKLVSENNEYQNQENEINFLLNYLQKLKNEK</sequence>
<dbReference type="Pfam" id="PF00620">
    <property type="entry name" value="RhoGAP"/>
    <property type="match status" value="1"/>
</dbReference>
<dbReference type="InterPro" id="IPR008936">
    <property type="entry name" value="Rho_GTPase_activation_prot"/>
</dbReference>
<evidence type="ECO:0000256" key="2">
    <source>
        <dbReference type="SAM" id="Coils"/>
    </source>
</evidence>
<reference evidence="5" key="1">
    <citation type="submission" date="2022-08" db="EMBL/GenBank/DDBJ databases">
        <title>Novel sulfate-reducing endosymbionts in the free-living metamonad Anaeramoeba.</title>
        <authorList>
            <person name="Jerlstrom-Hultqvist J."/>
            <person name="Cepicka I."/>
            <person name="Gallot-Lavallee L."/>
            <person name="Salas-Leiva D."/>
            <person name="Curtis B.A."/>
            <person name="Zahonova K."/>
            <person name="Pipaliya S."/>
            <person name="Dacks J."/>
            <person name="Roger A.J."/>
        </authorList>
    </citation>
    <scope>NUCLEOTIDE SEQUENCE</scope>
    <source>
        <strain evidence="5">Schooner1</strain>
    </source>
</reference>
<dbReference type="Proteomes" id="UP001146793">
    <property type="component" value="Unassembled WGS sequence"/>
</dbReference>
<evidence type="ECO:0000313" key="5">
    <source>
        <dbReference type="EMBL" id="KAJ6253612.1"/>
    </source>
</evidence>
<dbReference type="InterPro" id="IPR000198">
    <property type="entry name" value="RhoGAP_dom"/>
</dbReference>
<reference evidence="4" key="2">
    <citation type="submission" date="2022-08" db="EMBL/GenBank/DDBJ databases">
        <title>Novel sulphate-reducing endosymbionts in the free-living metamonad Anaeramoeba.</title>
        <authorList>
            <person name="Jerlstrom-Hultqvist J."/>
            <person name="Cepicka I."/>
            <person name="Gallot-Lavallee L."/>
            <person name="Salas-Leiva D."/>
            <person name="Curtis B.A."/>
            <person name="Zahonova K."/>
            <person name="Pipaliya S."/>
            <person name="Dacks J."/>
            <person name="Roger A.J."/>
        </authorList>
    </citation>
    <scope>NUCLEOTIDE SEQUENCE</scope>
    <source>
        <strain evidence="4">Busselton2</strain>
    </source>
</reference>
<organism evidence="4 6">
    <name type="scientific">Anaeramoeba flamelloides</name>
    <dbReference type="NCBI Taxonomy" id="1746091"/>
    <lineage>
        <taxon>Eukaryota</taxon>
        <taxon>Metamonada</taxon>
        <taxon>Anaeramoebidae</taxon>
        <taxon>Anaeramoeba</taxon>
    </lineage>
</organism>
<evidence type="ECO:0000313" key="7">
    <source>
        <dbReference type="Proteomes" id="UP001150062"/>
    </source>
</evidence>
<dbReference type="GO" id="GO:0005096">
    <property type="term" value="F:GTPase activator activity"/>
    <property type="evidence" value="ECO:0007669"/>
    <property type="project" value="UniProtKB-KW"/>
</dbReference>
<feature type="coiled-coil region" evidence="2">
    <location>
        <begin position="524"/>
        <end position="558"/>
    </location>
</feature>
<keyword evidence="2" id="KW-0175">Coiled coil</keyword>
<keyword evidence="7" id="KW-1185">Reference proteome</keyword>
<dbReference type="PANTHER" id="PTHR15228">
    <property type="entry name" value="SPERMATHECAL PHYSIOLOGY VARIANT"/>
    <property type="match status" value="1"/>
</dbReference>
<gene>
    <name evidence="4" type="ORF">M0812_05731</name>
    <name evidence="5" type="ORF">M0813_13025</name>
</gene>
<dbReference type="EMBL" id="JAOAOG010000028">
    <property type="protein sequence ID" value="KAJ6253612.1"/>
    <property type="molecule type" value="Genomic_DNA"/>
</dbReference>
<dbReference type="InterPro" id="IPR051025">
    <property type="entry name" value="RhoGAP"/>
</dbReference>
<evidence type="ECO:0000259" key="3">
    <source>
        <dbReference type="PROSITE" id="PS50238"/>
    </source>
</evidence>
<evidence type="ECO:0000313" key="4">
    <source>
        <dbReference type="EMBL" id="KAJ3449578.1"/>
    </source>
</evidence>
<dbReference type="AlphaFoldDB" id="A0AAV8A703"/>